<reference evidence="1" key="1">
    <citation type="journal article" date="2019" name="bioRxiv">
        <title>The Genome of the Zebra Mussel, Dreissena polymorpha: A Resource for Invasive Species Research.</title>
        <authorList>
            <person name="McCartney M.A."/>
            <person name="Auch B."/>
            <person name="Kono T."/>
            <person name="Mallez S."/>
            <person name="Zhang Y."/>
            <person name="Obille A."/>
            <person name="Becker A."/>
            <person name="Abrahante J.E."/>
            <person name="Garbe J."/>
            <person name="Badalamenti J.P."/>
            <person name="Herman A."/>
            <person name="Mangelson H."/>
            <person name="Liachko I."/>
            <person name="Sullivan S."/>
            <person name="Sone E.D."/>
            <person name="Koren S."/>
            <person name="Silverstein K.A.T."/>
            <person name="Beckman K.B."/>
            <person name="Gohl D.M."/>
        </authorList>
    </citation>
    <scope>NUCLEOTIDE SEQUENCE</scope>
    <source>
        <strain evidence="1">Duluth1</strain>
        <tissue evidence="1">Whole animal</tissue>
    </source>
</reference>
<dbReference type="AlphaFoldDB" id="A0A9D4J3A9"/>
<reference evidence="1" key="2">
    <citation type="submission" date="2020-11" db="EMBL/GenBank/DDBJ databases">
        <authorList>
            <person name="McCartney M.A."/>
            <person name="Auch B."/>
            <person name="Kono T."/>
            <person name="Mallez S."/>
            <person name="Becker A."/>
            <person name="Gohl D.M."/>
            <person name="Silverstein K.A.T."/>
            <person name="Koren S."/>
            <person name="Bechman K.B."/>
            <person name="Herman A."/>
            <person name="Abrahante J.E."/>
            <person name="Garbe J."/>
        </authorList>
    </citation>
    <scope>NUCLEOTIDE SEQUENCE</scope>
    <source>
        <strain evidence="1">Duluth1</strain>
        <tissue evidence="1">Whole animal</tissue>
    </source>
</reference>
<dbReference type="EMBL" id="JAIWYP010000007">
    <property type="protein sequence ID" value="KAH3796820.1"/>
    <property type="molecule type" value="Genomic_DNA"/>
</dbReference>
<keyword evidence="2" id="KW-1185">Reference proteome</keyword>
<evidence type="ECO:0000313" key="1">
    <source>
        <dbReference type="EMBL" id="KAH3796820.1"/>
    </source>
</evidence>
<dbReference type="Proteomes" id="UP000828390">
    <property type="component" value="Unassembled WGS sequence"/>
</dbReference>
<organism evidence="1 2">
    <name type="scientific">Dreissena polymorpha</name>
    <name type="common">Zebra mussel</name>
    <name type="synonym">Mytilus polymorpha</name>
    <dbReference type="NCBI Taxonomy" id="45954"/>
    <lineage>
        <taxon>Eukaryota</taxon>
        <taxon>Metazoa</taxon>
        <taxon>Spiralia</taxon>
        <taxon>Lophotrochozoa</taxon>
        <taxon>Mollusca</taxon>
        <taxon>Bivalvia</taxon>
        <taxon>Autobranchia</taxon>
        <taxon>Heteroconchia</taxon>
        <taxon>Euheterodonta</taxon>
        <taxon>Imparidentia</taxon>
        <taxon>Neoheterodontei</taxon>
        <taxon>Myida</taxon>
        <taxon>Dreissenoidea</taxon>
        <taxon>Dreissenidae</taxon>
        <taxon>Dreissena</taxon>
    </lineage>
</organism>
<comment type="caution">
    <text evidence="1">The sequence shown here is derived from an EMBL/GenBank/DDBJ whole genome shotgun (WGS) entry which is preliminary data.</text>
</comment>
<evidence type="ECO:0000313" key="2">
    <source>
        <dbReference type="Proteomes" id="UP000828390"/>
    </source>
</evidence>
<sequence length="134" mass="15782">MCPCNGRYPRFEARRFNRRLTDESCTVCGCNPNVFRGRPRQINNLAINTHSCRCKKAHVTALLHDRLSSRNTLSKILDIDLALDDSDVSMPWRRRFPRFEARRLNRRHNDEWCTVGECNPNVFRGRPRQICSHL</sequence>
<proteinExistence type="predicted"/>
<gene>
    <name evidence="1" type="ORF">DPMN_150393</name>
</gene>
<name>A0A9D4J3A9_DREPO</name>
<accession>A0A9D4J3A9</accession>
<protein>
    <submittedName>
        <fullName evidence="1">Uncharacterized protein</fullName>
    </submittedName>
</protein>